<reference evidence="1" key="1">
    <citation type="submission" date="2020-08" db="EMBL/GenBank/DDBJ databases">
        <title>Multicomponent nature underlies the extraordinary mechanical properties of spider dragline silk.</title>
        <authorList>
            <person name="Kono N."/>
            <person name="Nakamura H."/>
            <person name="Mori M."/>
            <person name="Yoshida Y."/>
            <person name="Ohtoshi R."/>
            <person name="Malay A.D."/>
            <person name="Moran D.A.P."/>
            <person name="Tomita M."/>
            <person name="Numata K."/>
            <person name="Arakawa K."/>
        </authorList>
    </citation>
    <scope>NUCLEOTIDE SEQUENCE</scope>
</reference>
<dbReference type="Proteomes" id="UP000887013">
    <property type="component" value="Unassembled WGS sequence"/>
</dbReference>
<keyword evidence="2" id="KW-1185">Reference proteome</keyword>
<name>A0A8X6NR99_NEPPI</name>
<protein>
    <submittedName>
        <fullName evidence="1">Uncharacterized protein</fullName>
    </submittedName>
</protein>
<dbReference type="AlphaFoldDB" id="A0A8X6NR99"/>
<comment type="caution">
    <text evidence="1">The sequence shown here is derived from an EMBL/GenBank/DDBJ whole genome shotgun (WGS) entry which is preliminary data.</text>
</comment>
<gene>
    <name evidence="1" type="ORF">NPIL_463131</name>
</gene>
<evidence type="ECO:0000313" key="2">
    <source>
        <dbReference type="Proteomes" id="UP000887013"/>
    </source>
</evidence>
<sequence>MTNSRCHFLWKRACISKSELLQWVIENQYVKDHRKIESNVSIYYIAQMEMSHECQKRYARETFYGGFFQLT</sequence>
<evidence type="ECO:0000313" key="1">
    <source>
        <dbReference type="EMBL" id="GFT26574.1"/>
    </source>
</evidence>
<organism evidence="1 2">
    <name type="scientific">Nephila pilipes</name>
    <name type="common">Giant wood spider</name>
    <name type="synonym">Nephila maculata</name>
    <dbReference type="NCBI Taxonomy" id="299642"/>
    <lineage>
        <taxon>Eukaryota</taxon>
        <taxon>Metazoa</taxon>
        <taxon>Ecdysozoa</taxon>
        <taxon>Arthropoda</taxon>
        <taxon>Chelicerata</taxon>
        <taxon>Arachnida</taxon>
        <taxon>Araneae</taxon>
        <taxon>Araneomorphae</taxon>
        <taxon>Entelegynae</taxon>
        <taxon>Araneoidea</taxon>
        <taxon>Nephilidae</taxon>
        <taxon>Nephila</taxon>
    </lineage>
</organism>
<accession>A0A8X6NR99</accession>
<dbReference type="EMBL" id="BMAW01106898">
    <property type="protein sequence ID" value="GFT26574.1"/>
    <property type="molecule type" value="Genomic_DNA"/>
</dbReference>
<proteinExistence type="predicted"/>